<gene>
    <name evidence="4" type="ORF">HINF_LOCUS42614</name>
    <name evidence="5" type="ORF">HINF_LOCUS52064</name>
</gene>
<feature type="domain" description="Guanylate cyclase" evidence="3">
    <location>
        <begin position="217"/>
        <end position="360"/>
    </location>
</feature>
<sequence>MHSQVNFFELSVLIQIVYNVYIIISFLLHEHKQQGLMEFFAFRADQFSDMLFAAFILGGLQVYKKKGSSKDTIAYLSNMISREMYCRLIVVMLQGMVIDQFTISITDIVLTISQYSCTLIYFLFNPEQQMTAHCLPILITCLIQWSYKLSKSIVYSVLMSIAFGCTPLFGQFLHTKTSGFTNIDKSVRQLNKMGKIIVNAFTNSLPNKILPKIMKAERLPCDIVNNVNFCYLYILGENENGLAYISRLNQFYSLLDFFSEILGVQKVKCSHQYYMCCTGAQKHLNNESKVEEMNYDNAYDSSKLLFTFSLISVEVAKLFGFKCTCGITKGDVVMGAVSVSTSIINFDTYGDVINTAARIARNNPLGVYISVKDFRGVQHENDDQMTETDDDNQFQQMMQNKMDTDKSKQLFLKAPPQYAFGQRVNKEYKGKGILAIQKLDPTRQLKQYTCQAFQQAYMTLIAECFTLMQDEDYSSLMTQLDDSIESSLMETSESFVSNSFSEYSETTNSTDFVVRLQESNNNEYADMKSDFTSTNTTTTNNSDKVEPIDGQLLPKLQSSDQEFDIKLRISAVSGVINSKDGFNESEQPLISKNYQIGKKSGKLTKPKYKKGGKLTKKPLIDQEVVSDCESTDVSTSEEQHFDFEVLTRHLEMQSHIEHVDNRQAAYSASESVEFSFNPQNEKNKQDNNLLNPQLHQFFEQAKISNSLRKQSSTLPSQTIATQECNMKDDTKFHLQLIEEEEEIQHIYHDNLNIDMEGDIHMGENDSDQINSTSDIKLLDHHNTTSERRQSDADFQLQFKEKEKKLPQPIEMKPLEKQIREMLGIHSFMKQFSKEYCNLMSTKLEVLDVWINSISLKYYMIELIVIIVNLICAKIVLCGDRSQSMIFSMRFETKKLYETCCYVYTAGCLFFSLYQIHFVQLLNKELQQQKKKYNEKQLVKLLWGQFYKFNKVYDVCCAIIQSLKQLTLVTTLQSYKNLNISLNNQSYLLVLLIIDVFLYQLINLINGNFVTNMIPVISFNYSQQLIQSTMLCCLYARQLPLLAVFQVIYNLILTIYKYSRLKPIMVDSKMKTEMQDQIQHGKRLLKNILPQITIDALLLTTLDKDSKDIVILSDRKHDMTMLHTIDELLTQQELPVFKQTLFESNTNKKTDYYQLRLSQLIYKYLKMPNPRSFGAQRPAINFGNVAYLNLDVCSFTTFCSQHNAQQNMHFLSSLFNKFDERIKMAKNLIQVKISGDSYELLSQPTILKKYSAKLNFPDEKVEQLLEYESIIQLIAVGLGFIQDCKEVLQNYAKWKNILGIRVGISFGQVTGSLLGNKICRFDTFGNVPIEAEDAQTNAPRNTIMLNQKVVEKLDAGEAVINDYIVDYLTSETLRSRKANYGDEAIVFDYTVTDYGKVVQGIKAK</sequence>
<evidence type="ECO:0000313" key="6">
    <source>
        <dbReference type="Proteomes" id="UP001642409"/>
    </source>
</evidence>
<dbReference type="Gene3D" id="3.30.70.1230">
    <property type="entry name" value="Nucleotide cyclase"/>
    <property type="match status" value="2"/>
</dbReference>
<feature type="transmembrane region" description="Helical" evidence="2">
    <location>
        <begin position="47"/>
        <end position="63"/>
    </location>
</feature>
<feature type="transmembrane region" description="Helical" evidence="2">
    <location>
        <begin position="84"/>
        <end position="110"/>
    </location>
</feature>
<protein>
    <submittedName>
        <fullName evidence="4">Nucleotidyl cyclase</fullName>
    </submittedName>
    <submittedName>
        <fullName evidence="5">Nucleotidyl_cyclase</fullName>
    </submittedName>
</protein>
<dbReference type="GO" id="GO:0008074">
    <property type="term" value="C:guanylate cyclase complex, soluble"/>
    <property type="evidence" value="ECO:0007669"/>
    <property type="project" value="TreeGrafter"/>
</dbReference>
<dbReference type="PANTHER" id="PTHR45655:SF13">
    <property type="entry name" value="SOLUBLE GUANYLATE CYCLASE GCY-32-RELATED"/>
    <property type="match status" value="1"/>
</dbReference>
<dbReference type="GO" id="GO:0019934">
    <property type="term" value="P:cGMP-mediated signaling"/>
    <property type="evidence" value="ECO:0007669"/>
    <property type="project" value="TreeGrafter"/>
</dbReference>
<dbReference type="PROSITE" id="PS50125">
    <property type="entry name" value="GUANYLATE_CYCLASE_2"/>
    <property type="match status" value="2"/>
</dbReference>
<feature type="transmembrane region" description="Helical" evidence="2">
    <location>
        <begin position="857"/>
        <end position="877"/>
    </location>
</feature>
<reference evidence="4" key="1">
    <citation type="submission" date="2023-06" db="EMBL/GenBank/DDBJ databases">
        <authorList>
            <person name="Kurt Z."/>
        </authorList>
    </citation>
    <scope>NUCLEOTIDE SEQUENCE</scope>
</reference>
<feature type="transmembrane region" description="Helical" evidence="2">
    <location>
        <begin position="154"/>
        <end position="173"/>
    </location>
</feature>
<dbReference type="Proteomes" id="UP001642409">
    <property type="component" value="Unassembled WGS sequence"/>
</dbReference>
<evidence type="ECO:0000259" key="3">
    <source>
        <dbReference type="PROSITE" id="PS50125"/>
    </source>
</evidence>
<keyword evidence="2" id="KW-0472">Membrane</keyword>
<comment type="caution">
    <text evidence="4">The sequence shown here is derived from an EMBL/GenBank/DDBJ whole genome shotgun (WGS) entry which is preliminary data.</text>
</comment>
<feature type="domain" description="Guanylate cyclase" evidence="3">
    <location>
        <begin position="1185"/>
        <end position="1334"/>
    </location>
</feature>
<reference evidence="5 6" key="2">
    <citation type="submission" date="2024-07" db="EMBL/GenBank/DDBJ databases">
        <authorList>
            <person name="Akdeniz Z."/>
        </authorList>
    </citation>
    <scope>NUCLEOTIDE SEQUENCE [LARGE SCALE GENOMIC DNA]</scope>
</reference>
<proteinExistence type="predicted"/>
<feature type="transmembrane region" description="Helical" evidence="2">
    <location>
        <begin position="985"/>
        <end position="1004"/>
    </location>
</feature>
<keyword evidence="6" id="KW-1185">Reference proteome</keyword>
<evidence type="ECO:0000313" key="5">
    <source>
        <dbReference type="EMBL" id="CAL6065900.1"/>
    </source>
</evidence>
<evidence type="ECO:0000256" key="2">
    <source>
        <dbReference type="SAM" id="Phobius"/>
    </source>
</evidence>
<dbReference type="GO" id="GO:0070482">
    <property type="term" value="P:response to oxygen levels"/>
    <property type="evidence" value="ECO:0007669"/>
    <property type="project" value="TreeGrafter"/>
</dbReference>
<evidence type="ECO:0000313" key="4">
    <source>
        <dbReference type="EMBL" id="CAI9954969.1"/>
    </source>
</evidence>
<dbReference type="SUPFAM" id="SSF55073">
    <property type="entry name" value="Nucleotide cyclase"/>
    <property type="match status" value="2"/>
</dbReference>
<dbReference type="InterPro" id="IPR001054">
    <property type="entry name" value="A/G_cyclase"/>
</dbReference>
<keyword evidence="2" id="KW-1133">Transmembrane helix</keyword>
<organism evidence="4">
    <name type="scientific">Hexamita inflata</name>
    <dbReference type="NCBI Taxonomy" id="28002"/>
    <lineage>
        <taxon>Eukaryota</taxon>
        <taxon>Metamonada</taxon>
        <taxon>Diplomonadida</taxon>
        <taxon>Hexamitidae</taxon>
        <taxon>Hexamitinae</taxon>
        <taxon>Hexamita</taxon>
    </lineage>
</organism>
<feature type="transmembrane region" description="Helical" evidence="2">
    <location>
        <begin position="898"/>
        <end position="915"/>
    </location>
</feature>
<feature type="region of interest" description="Disordered" evidence="1">
    <location>
        <begin position="527"/>
        <end position="547"/>
    </location>
</feature>
<feature type="transmembrane region" description="Helical" evidence="2">
    <location>
        <begin position="7"/>
        <end position="27"/>
    </location>
</feature>
<feature type="compositionally biased region" description="Low complexity" evidence="1">
    <location>
        <begin position="532"/>
        <end position="542"/>
    </location>
</feature>
<dbReference type="Pfam" id="PF00211">
    <property type="entry name" value="Guanylate_cyc"/>
    <property type="match status" value="2"/>
</dbReference>
<dbReference type="PANTHER" id="PTHR45655">
    <property type="entry name" value="GUANYLATE CYCLASE SOLUBLE SUBUNIT BETA-2"/>
    <property type="match status" value="1"/>
</dbReference>
<name>A0AA86UGJ0_9EUKA</name>
<feature type="transmembrane region" description="Helical" evidence="2">
    <location>
        <begin position="1038"/>
        <end position="1057"/>
    </location>
</feature>
<keyword evidence="2" id="KW-0812">Transmembrane</keyword>
<evidence type="ECO:0000256" key="1">
    <source>
        <dbReference type="SAM" id="MobiDB-lite"/>
    </source>
</evidence>
<accession>A0AA86UGJ0</accession>
<dbReference type="InterPro" id="IPR029787">
    <property type="entry name" value="Nucleotide_cyclase"/>
</dbReference>
<dbReference type="EMBL" id="CAXDID020000257">
    <property type="protein sequence ID" value="CAL6065900.1"/>
    <property type="molecule type" value="Genomic_DNA"/>
</dbReference>
<dbReference type="EMBL" id="CATOUU010000852">
    <property type="protein sequence ID" value="CAI9954969.1"/>
    <property type="molecule type" value="Genomic_DNA"/>
</dbReference>
<dbReference type="GO" id="GO:0004383">
    <property type="term" value="F:guanylate cyclase activity"/>
    <property type="evidence" value="ECO:0007669"/>
    <property type="project" value="TreeGrafter"/>
</dbReference>